<keyword evidence="5" id="KW-0378">Hydrolase</keyword>
<proteinExistence type="inferred from homology"/>
<dbReference type="Proteomes" id="UP000549052">
    <property type="component" value="Unassembled WGS sequence"/>
</dbReference>
<dbReference type="InterPro" id="IPR050556">
    <property type="entry name" value="Type_II_TA_system_RNase"/>
</dbReference>
<dbReference type="SUPFAM" id="SSF88723">
    <property type="entry name" value="PIN domain-like"/>
    <property type="match status" value="1"/>
</dbReference>
<evidence type="ECO:0000256" key="7">
    <source>
        <dbReference type="ARBA" id="ARBA00038093"/>
    </source>
</evidence>
<keyword evidence="4" id="KW-0479">Metal-binding</keyword>
<dbReference type="PANTHER" id="PTHR33653">
    <property type="entry name" value="RIBONUCLEASE VAPC2"/>
    <property type="match status" value="1"/>
</dbReference>
<dbReference type="PANTHER" id="PTHR33653:SF1">
    <property type="entry name" value="RIBONUCLEASE VAPC2"/>
    <property type="match status" value="1"/>
</dbReference>
<evidence type="ECO:0000313" key="9">
    <source>
        <dbReference type="Proteomes" id="UP000549052"/>
    </source>
</evidence>
<dbReference type="GO" id="GO:0046872">
    <property type="term" value="F:metal ion binding"/>
    <property type="evidence" value="ECO:0007669"/>
    <property type="project" value="UniProtKB-KW"/>
</dbReference>
<dbReference type="InterPro" id="IPR029060">
    <property type="entry name" value="PIN-like_dom_sf"/>
</dbReference>
<dbReference type="RefSeq" id="WP_182549007.1">
    <property type="nucleotide sequence ID" value="NZ_JACGXN010000002.1"/>
</dbReference>
<comment type="caution">
    <text evidence="8">The sequence shown here is derived from an EMBL/GenBank/DDBJ whole genome shotgun (WGS) entry which is preliminary data.</text>
</comment>
<dbReference type="Gene3D" id="3.40.50.1010">
    <property type="entry name" value="5'-nuclease"/>
    <property type="match status" value="1"/>
</dbReference>
<evidence type="ECO:0000256" key="6">
    <source>
        <dbReference type="ARBA" id="ARBA00022842"/>
    </source>
</evidence>
<evidence type="ECO:0000256" key="4">
    <source>
        <dbReference type="ARBA" id="ARBA00022723"/>
    </source>
</evidence>
<dbReference type="AlphaFoldDB" id="A0A839ELC2"/>
<name>A0A839ELC2_9HYPH</name>
<evidence type="ECO:0000256" key="5">
    <source>
        <dbReference type="ARBA" id="ARBA00022801"/>
    </source>
</evidence>
<dbReference type="GO" id="GO:0004518">
    <property type="term" value="F:nuclease activity"/>
    <property type="evidence" value="ECO:0007669"/>
    <property type="project" value="UniProtKB-KW"/>
</dbReference>
<keyword evidence="2" id="KW-1277">Toxin-antitoxin system</keyword>
<organism evidence="8 9">
    <name type="scientific">Phyllobacterium myrsinacearum</name>
    <dbReference type="NCBI Taxonomy" id="28101"/>
    <lineage>
        <taxon>Bacteria</taxon>
        <taxon>Pseudomonadati</taxon>
        <taxon>Pseudomonadota</taxon>
        <taxon>Alphaproteobacteria</taxon>
        <taxon>Hyphomicrobiales</taxon>
        <taxon>Phyllobacteriaceae</taxon>
        <taxon>Phyllobacterium</taxon>
    </lineage>
</organism>
<comment type="cofactor">
    <cofactor evidence="1">
        <name>Mg(2+)</name>
        <dbReference type="ChEBI" id="CHEBI:18420"/>
    </cofactor>
</comment>
<gene>
    <name evidence="8" type="ORF">FHW16_001998</name>
</gene>
<protein>
    <recommendedName>
        <fullName evidence="10">PIN domain-containing protein</fullName>
    </recommendedName>
</protein>
<keyword evidence="3" id="KW-0540">Nuclease</keyword>
<dbReference type="GO" id="GO:0016787">
    <property type="term" value="F:hydrolase activity"/>
    <property type="evidence" value="ECO:0007669"/>
    <property type="project" value="UniProtKB-KW"/>
</dbReference>
<reference evidence="8 9" key="1">
    <citation type="submission" date="2020-07" db="EMBL/GenBank/DDBJ databases">
        <title>Genomic Encyclopedia of Type Strains, Phase IV (KMG-V): Genome sequencing to study the core and pangenomes of soil and plant-associated prokaryotes.</title>
        <authorList>
            <person name="Whitman W."/>
        </authorList>
    </citation>
    <scope>NUCLEOTIDE SEQUENCE [LARGE SCALE GENOMIC DNA]</scope>
    <source>
        <strain evidence="8 9">AN3</strain>
    </source>
</reference>
<accession>A0A839ELC2</accession>
<sequence length="179" mass="20342">MQQRRRFLLDTNVVSETSRIRPHRGLLAWLIAQPDHMFAISFSTSFEVKRGAERLARTHPDKAYALEQWFDEILATDILYIEEGDTIARLLAKMTMVPALRGLWVPHLKKDEPTCGQDLAIAATAIVHGFTVATRDVADFLMIDHYFPLPGLVNPFTPAWIIHPDERQSPAPPLYVEPT</sequence>
<keyword evidence="9" id="KW-1185">Reference proteome</keyword>
<evidence type="ECO:0000256" key="3">
    <source>
        <dbReference type="ARBA" id="ARBA00022722"/>
    </source>
</evidence>
<keyword evidence="6" id="KW-0460">Magnesium</keyword>
<evidence type="ECO:0000313" key="8">
    <source>
        <dbReference type="EMBL" id="MBA8878286.1"/>
    </source>
</evidence>
<comment type="similarity">
    <text evidence="7">Belongs to the PINc/VapC protein family.</text>
</comment>
<dbReference type="EMBL" id="JACGXN010000002">
    <property type="protein sequence ID" value="MBA8878286.1"/>
    <property type="molecule type" value="Genomic_DNA"/>
</dbReference>
<evidence type="ECO:0000256" key="2">
    <source>
        <dbReference type="ARBA" id="ARBA00022649"/>
    </source>
</evidence>
<evidence type="ECO:0000256" key="1">
    <source>
        <dbReference type="ARBA" id="ARBA00001946"/>
    </source>
</evidence>
<evidence type="ECO:0008006" key="10">
    <source>
        <dbReference type="Google" id="ProtNLM"/>
    </source>
</evidence>